<dbReference type="GO" id="GO:0005737">
    <property type="term" value="C:cytoplasm"/>
    <property type="evidence" value="ECO:0007669"/>
    <property type="project" value="TreeGrafter"/>
</dbReference>
<evidence type="ECO:0000256" key="5">
    <source>
        <dbReference type="ARBA" id="ARBA00048336"/>
    </source>
</evidence>
<dbReference type="RefSeq" id="XP_013097019.2">
    <property type="nucleotide sequence ID" value="XM_013241565.2"/>
</dbReference>
<dbReference type="GO" id="GO:0033549">
    <property type="term" value="F:MAP kinase phosphatase activity"/>
    <property type="evidence" value="ECO:0007669"/>
    <property type="project" value="TreeGrafter"/>
</dbReference>
<keyword evidence="2 7" id="KW-0378">Hydrolase</keyword>
<evidence type="ECO:0000256" key="1">
    <source>
        <dbReference type="ARBA" id="ARBA00008601"/>
    </source>
</evidence>
<dbReference type="PANTHER" id="PTHR45682:SF1">
    <property type="entry name" value="DUAL SPECIFICITY PROTEIN PHOSPHATASE 3"/>
    <property type="match status" value="1"/>
</dbReference>
<sequence length="210" mass="23616">MGSNDAHMFEEAKLFLANYKDVGKPNKSRAPVVNSFSYFIFPSIPHNACDEIEPGLWLGNGDLAKKLDALKDMKVTHVVNACMGNKLNQVDTNADYYQAANIHFYGIPAVDLSSFNIIPFLRPAADYIEQALANKGIVLVHCQLGISRSASLVIAYLMLKRNMDFKNAVQYVRQRREIFPNDGFLKQLILLNREIVASKVVSQEKPTFFD</sequence>
<evidence type="ECO:0000259" key="8">
    <source>
        <dbReference type="PROSITE" id="PS50054"/>
    </source>
</evidence>
<comment type="function">
    <text evidence="7">Dual specificity phosphatase able to dephosphorylate phosphotyrosine, phosphoserine and phosphothreonine residues, with a preference for phosphotyrosine as a substrate.</text>
</comment>
<dbReference type="SUPFAM" id="SSF52799">
    <property type="entry name" value="(Phosphotyrosine protein) phosphatases II"/>
    <property type="match status" value="1"/>
</dbReference>
<comment type="catalytic activity">
    <reaction evidence="4 7">
        <text>O-phospho-L-seryl-[protein] + H2O = L-seryl-[protein] + phosphate</text>
        <dbReference type="Rhea" id="RHEA:20629"/>
        <dbReference type="Rhea" id="RHEA-COMP:9863"/>
        <dbReference type="Rhea" id="RHEA-COMP:11604"/>
        <dbReference type="ChEBI" id="CHEBI:15377"/>
        <dbReference type="ChEBI" id="CHEBI:29999"/>
        <dbReference type="ChEBI" id="CHEBI:43474"/>
        <dbReference type="ChEBI" id="CHEBI:83421"/>
        <dbReference type="EC" id="3.1.3.16"/>
    </reaction>
</comment>
<dbReference type="PRINTS" id="PR01908">
    <property type="entry name" value="ADSPHPHTASE"/>
</dbReference>
<dbReference type="GO" id="GO:0008138">
    <property type="term" value="F:protein tyrosine/serine/threonine phosphatase activity"/>
    <property type="evidence" value="ECO:0007669"/>
    <property type="project" value="UniProtKB-UniRule"/>
</dbReference>
<comment type="similarity">
    <text evidence="1 7">Belongs to the protein-tyrosine phosphatase family. Non-receptor class dual specificity subfamily.</text>
</comment>
<dbReference type="PROSITE" id="PS00383">
    <property type="entry name" value="TYR_PHOSPHATASE_1"/>
    <property type="match status" value="1"/>
</dbReference>
<proteinExistence type="inferred from homology"/>
<accession>A0A2C9JCN2</accession>
<dbReference type="GO" id="GO:0004722">
    <property type="term" value="F:protein serine/threonine phosphatase activity"/>
    <property type="evidence" value="ECO:0007669"/>
    <property type="project" value="UniProtKB-EC"/>
</dbReference>
<organism evidence="10 11">
    <name type="scientific">Biomphalaria glabrata</name>
    <name type="common">Bloodfluke planorb</name>
    <name type="synonym">Freshwater snail</name>
    <dbReference type="NCBI Taxonomy" id="6526"/>
    <lineage>
        <taxon>Eukaryota</taxon>
        <taxon>Metazoa</taxon>
        <taxon>Spiralia</taxon>
        <taxon>Lophotrochozoa</taxon>
        <taxon>Mollusca</taxon>
        <taxon>Gastropoda</taxon>
        <taxon>Heterobranchia</taxon>
        <taxon>Euthyneura</taxon>
        <taxon>Panpulmonata</taxon>
        <taxon>Hygrophila</taxon>
        <taxon>Lymnaeoidea</taxon>
        <taxon>Planorbidae</taxon>
        <taxon>Biomphalaria</taxon>
    </lineage>
</organism>
<dbReference type="AlphaFoldDB" id="A0A2C9JCN2"/>
<name>A0A2C9JCN2_BIOGL</name>
<dbReference type="PRINTS" id="PR01909">
    <property type="entry name" value="ADSPHPHTASEA"/>
</dbReference>
<keyword evidence="3 7" id="KW-0904">Protein phosphatase</keyword>
<gene>
    <name evidence="10" type="primary">106080238</name>
</gene>
<protein>
    <recommendedName>
        <fullName evidence="7">Dual specificity protein phosphatase</fullName>
        <ecNumber evidence="7">3.1.3.16</ecNumber>
        <ecNumber evidence="7">3.1.3.48</ecNumber>
    </recommendedName>
</protein>
<evidence type="ECO:0000259" key="9">
    <source>
        <dbReference type="PROSITE" id="PS50056"/>
    </source>
</evidence>
<dbReference type="SMART" id="SM00404">
    <property type="entry name" value="PTPc_motif"/>
    <property type="match status" value="1"/>
</dbReference>
<dbReference type="KEGG" id="bgt:106080238"/>
<evidence type="ECO:0000256" key="6">
    <source>
        <dbReference type="PIRSR" id="PIRSR620405-1"/>
    </source>
</evidence>
<evidence type="ECO:0000256" key="3">
    <source>
        <dbReference type="ARBA" id="ARBA00022912"/>
    </source>
</evidence>
<dbReference type="SMART" id="SM00195">
    <property type="entry name" value="DSPc"/>
    <property type="match status" value="1"/>
</dbReference>
<dbReference type="PROSITE" id="PS50056">
    <property type="entry name" value="TYR_PHOSPHATASE_2"/>
    <property type="match status" value="1"/>
</dbReference>
<dbReference type="PROSITE" id="PS50054">
    <property type="entry name" value="TYR_PHOSPHATASE_DUAL"/>
    <property type="match status" value="1"/>
</dbReference>
<evidence type="ECO:0000256" key="4">
    <source>
        <dbReference type="ARBA" id="ARBA00047761"/>
    </source>
</evidence>
<dbReference type="PANTHER" id="PTHR45682">
    <property type="entry name" value="AGAP008228-PA"/>
    <property type="match status" value="1"/>
</dbReference>
<dbReference type="InterPro" id="IPR020422">
    <property type="entry name" value="TYR_PHOSPHATASE_DUAL_dom"/>
</dbReference>
<evidence type="ECO:0000256" key="2">
    <source>
        <dbReference type="ARBA" id="ARBA00022801"/>
    </source>
</evidence>
<feature type="domain" description="Tyrosine-protein phosphatase" evidence="8">
    <location>
        <begin position="47"/>
        <end position="197"/>
    </location>
</feature>
<reference evidence="10" key="1">
    <citation type="submission" date="2020-05" db="UniProtKB">
        <authorList>
            <consortium name="EnsemblMetazoa"/>
        </authorList>
    </citation>
    <scope>IDENTIFICATION</scope>
    <source>
        <strain evidence="10">BB02</strain>
    </source>
</reference>
<dbReference type="STRING" id="6526.A0A2C9JCN2"/>
<dbReference type="InterPro" id="IPR016130">
    <property type="entry name" value="Tyr_Pase_AS"/>
</dbReference>
<evidence type="ECO:0000256" key="7">
    <source>
        <dbReference type="RuleBase" id="RU366038"/>
    </source>
</evidence>
<evidence type="ECO:0000313" key="11">
    <source>
        <dbReference type="Proteomes" id="UP000076420"/>
    </source>
</evidence>
<dbReference type="InterPro" id="IPR000340">
    <property type="entry name" value="Dual-sp_phosphatase_cat-dom"/>
</dbReference>
<dbReference type="InterPro" id="IPR000387">
    <property type="entry name" value="Tyr_Pase_dom"/>
</dbReference>
<dbReference type="InterPro" id="IPR003595">
    <property type="entry name" value="Tyr_Pase_cat"/>
</dbReference>
<dbReference type="EnsemblMetazoa" id="BGLB000687-RB">
    <property type="protein sequence ID" value="BGLB000687-PB"/>
    <property type="gene ID" value="BGLB000687"/>
</dbReference>
<dbReference type="Pfam" id="PF00782">
    <property type="entry name" value="DSPc"/>
    <property type="match status" value="1"/>
</dbReference>
<dbReference type="Proteomes" id="UP000076420">
    <property type="component" value="Unassembled WGS sequence"/>
</dbReference>
<dbReference type="InterPro" id="IPR020405">
    <property type="entry name" value="Atypical_DUSP_subfamA"/>
</dbReference>
<dbReference type="OrthoDB" id="426001at2759"/>
<feature type="domain" description="Tyrosine specific protein phosphatases" evidence="9">
    <location>
        <begin position="118"/>
        <end position="176"/>
    </location>
</feature>
<dbReference type="Gene3D" id="3.90.190.10">
    <property type="entry name" value="Protein tyrosine phosphatase superfamily"/>
    <property type="match status" value="1"/>
</dbReference>
<feature type="active site" description="Phosphocysteine intermediate" evidence="6">
    <location>
        <position position="142"/>
    </location>
</feature>
<dbReference type="InterPro" id="IPR029021">
    <property type="entry name" value="Prot-tyrosine_phosphatase-like"/>
</dbReference>
<evidence type="ECO:0000313" key="10">
    <source>
        <dbReference type="EnsemblMetazoa" id="BGLB000687-PB"/>
    </source>
</evidence>
<comment type="catalytic activity">
    <reaction evidence="5 7">
        <text>O-phospho-L-threonyl-[protein] + H2O = L-threonyl-[protein] + phosphate</text>
        <dbReference type="Rhea" id="RHEA:47004"/>
        <dbReference type="Rhea" id="RHEA-COMP:11060"/>
        <dbReference type="Rhea" id="RHEA-COMP:11605"/>
        <dbReference type="ChEBI" id="CHEBI:15377"/>
        <dbReference type="ChEBI" id="CHEBI:30013"/>
        <dbReference type="ChEBI" id="CHEBI:43474"/>
        <dbReference type="ChEBI" id="CHEBI:61977"/>
        <dbReference type="EC" id="3.1.3.16"/>
    </reaction>
</comment>
<dbReference type="GO" id="GO:0043409">
    <property type="term" value="P:negative regulation of MAPK cascade"/>
    <property type="evidence" value="ECO:0007669"/>
    <property type="project" value="TreeGrafter"/>
</dbReference>
<dbReference type="VEuPathDB" id="VectorBase:BGLAX_047470"/>
<dbReference type="VEuPathDB" id="VectorBase:BGLB000687"/>
<dbReference type="EC" id="3.1.3.48" evidence="7"/>
<dbReference type="GO" id="GO:0004725">
    <property type="term" value="F:protein tyrosine phosphatase activity"/>
    <property type="evidence" value="ECO:0007669"/>
    <property type="project" value="UniProtKB-EC"/>
</dbReference>
<comment type="catalytic activity">
    <reaction evidence="7">
        <text>O-phospho-L-tyrosyl-[protein] + H2O = L-tyrosyl-[protein] + phosphate</text>
        <dbReference type="Rhea" id="RHEA:10684"/>
        <dbReference type="Rhea" id="RHEA-COMP:10136"/>
        <dbReference type="Rhea" id="RHEA-COMP:20101"/>
        <dbReference type="ChEBI" id="CHEBI:15377"/>
        <dbReference type="ChEBI" id="CHEBI:43474"/>
        <dbReference type="ChEBI" id="CHEBI:46858"/>
        <dbReference type="ChEBI" id="CHEBI:61978"/>
        <dbReference type="EC" id="3.1.3.48"/>
    </reaction>
</comment>
<dbReference type="EC" id="3.1.3.16" evidence="7"/>